<dbReference type="EMBL" id="LGGN01000011">
    <property type="protein sequence ID" value="KUK78674.1"/>
    <property type="molecule type" value="Genomic_DNA"/>
</dbReference>
<name>A0A101HKV0_9BACT</name>
<accession>A0A101HKV0</accession>
<dbReference type="STRING" id="1123008.GCA_000380985_03795"/>
<dbReference type="InterPro" id="IPR036249">
    <property type="entry name" value="Thioredoxin-like_sf"/>
</dbReference>
<evidence type="ECO:0000313" key="1">
    <source>
        <dbReference type="EMBL" id="KUK78674.1"/>
    </source>
</evidence>
<sequence length="135" mass="15056">MMEHTTGIKTLDDLKRKQEEVRARISLRDKAENPESLVQVKVAMATCGIASGAKEVMEFFALELDKRGIDAVVTQTGCMGYCFAEPTVEITLPGREPMVFGYVNPKKADEIIERYIKNGELVDGIIPQNYNTIES</sequence>
<reference evidence="2" key="1">
    <citation type="journal article" date="2015" name="MBio">
        <title>Genome-Resolved Metagenomic Analysis Reveals Roles for Candidate Phyla and Other Microbial Community Members in Biogeochemical Transformations in Oil Reservoirs.</title>
        <authorList>
            <person name="Hu P."/>
            <person name="Tom L."/>
            <person name="Singh A."/>
            <person name="Thomas B.C."/>
            <person name="Baker B.J."/>
            <person name="Piceno Y.M."/>
            <person name="Andersen G.L."/>
            <person name="Banfield J.F."/>
        </authorList>
    </citation>
    <scope>NUCLEOTIDE SEQUENCE [LARGE SCALE GENOMIC DNA]</scope>
</reference>
<dbReference type="SUPFAM" id="SSF52833">
    <property type="entry name" value="Thioredoxin-like"/>
    <property type="match status" value="1"/>
</dbReference>
<dbReference type="Gene3D" id="3.40.30.10">
    <property type="entry name" value="Glutaredoxin"/>
    <property type="match status" value="1"/>
</dbReference>
<evidence type="ECO:0000313" key="2">
    <source>
        <dbReference type="Proteomes" id="UP000053860"/>
    </source>
</evidence>
<proteinExistence type="predicted"/>
<dbReference type="AlphaFoldDB" id="A0A101HKV0"/>
<dbReference type="PATRIC" id="fig|294710.3.peg.73"/>
<dbReference type="CDD" id="cd02980">
    <property type="entry name" value="TRX_Fd_family"/>
    <property type="match status" value="1"/>
</dbReference>
<gene>
    <name evidence="1" type="ORF">XD92_0136</name>
</gene>
<comment type="caution">
    <text evidence="1">The sequence shown here is derived from an EMBL/GenBank/DDBJ whole genome shotgun (WGS) entry which is preliminary data.</text>
</comment>
<organism evidence="1 2">
    <name type="scientific">Proteiniphilum acetatigenes</name>
    <dbReference type="NCBI Taxonomy" id="294710"/>
    <lineage>
        <taxon>Bacteria</taxon>
        <taxon>Pseudomonadati</taxon>
        <taxon>Bacteroidota</taxon>
        <taxon>Bacteroidia</taxon>
        <taxon>Bacteroidales</taxon>
        <taxon>Dysgonomonadaceae</taxon>
        <taxon>Proteiniphilum</taxon>
    </lineage>
</organism>
<protein>
    <submittedName>
        <fullName evidence="1">NADP-reducing hydrogenase subunit B</fullName>
    </submittedName>
</protein>
<dbReference type="Proteomes" id="UP000053860">
    <property type="component" value="Unassembled WGS sequence"/>
</dbReference>